<keyword evidence="1" id="KW-0805">Transcription regulation</keyword>
<dbReference type="Pfam" id="PF12833">
    <property type="entry name" value="HTH_18"/>
    <property type="match status" value="1"/>
</dbReference>
<dbReference type="PANTHER" id="PTHR43280">
    <property type="entry name" value="ARAC-FAMILY TRANSCRIPTIONAL REGULATOR"/>
    <property type="match status" value="1"/>
</dbReference>
<dbReference type="Pfam" id="PF17853">
    <property type="entry name" value="GGDEF_2"/>
    <property type="match status" value="1"/>
</dbReference>
<dbReference type="EMBL" id="JBHUMX010000006">
    <property type="protein sequence ID" value="MFD2627754.1"/>
    <property type="molecule type" value="Genomic_DNA"/>
</dbReference>
<dbReference type="PRINTS" id="PR00032">
    <property type="entry name" value="HTHARAC"/>
</dbReference>
<dbReference type="PROSITE" id="PS01124">
    <property type="entry name" value="HTH_ARAC_FAMILY_2"/>
    <property type="match status" value="1"/>
</dbReference>
<evidence type="ECO:0000313" key="7">
    <source>
        <dbReference type="Proteomes" id="UP001597451"/>
    </source>
</evidence>
<evidence type="ECO:0000256" key="3">
    <source>
        <dbReference type="ARBA" id="ARBA00023163"/>
    </source>
</evidence>
<dbReference type="SUPFAM" id="SSF46689">
    <property type="entry name" value="Homeodomain-like"/>
    <property type="match status" value="1"/>
</dbReference>
<keyword evidence="4" id="KW-1133">Transmembrane helix</keyword>
<organism evidence="6 7">
    <name type="scientific">Oceanobacillus kapialis</name>
    <dbReference type="NCBI Taxonomy" id="481353"/>
    <lineage>
        <taxon>Bacteria</taxon>
        <taxon>Bacillati</taxon>
        <taxon>Bacillota</taxon>
        <taxon>Bacilli</taxon>
        <taxon>Bacillales</taxon>
        <taxon>Bacillaceae</taxon>
        <taxon>Oceanobacillus</taxon>
    </lineage>
</organism>
<evidence type="ECO:0000256" key="1">
    <source>
        <dbReference type="ARBA" id="ARBA00023015"/>
    </source>
</evidence>
<proteinExistence type="predicted"/>
<feature type="domain" description="HTH araC/xylS-type" evidence="5">
    <location>
        <begin position="647"/>
        <end position="746"/>
    </location>
</feature>
<accession>A0ABW5PWT0</accession>
<keyword evidence="4" id="KW-0812">Transmembrane</keyword>
<dbReference type="InterPro" id="IPR009057">
    <property type="entry name" value="Homeodomain-like_sf"/>
</dbReference>
<evidence type="ECO:0000256" key="4">
    <source>
        <dbReference type="SAM" id="Phobius"/>
    </source>
</evidence>
<dbReference type="RefSeq" id="WP_379560412.1">
    <property type="nucleotide sequence ID" value="NZ_JBHUMX010000006.1"/>
</dbReference>
<protein>
    <submittedName>
        <fullName evidence="6">Helix-turn-helix domain-containing protein</fullName>
    </submittedName>
</protein>
<name>A0ABW5PWT0_9BACI</name>
<feature type="transmembrane region" description="Helical" evidence="4">
    <location>
        <begin position="12"/>
        <end position="35"/>
    </location>
</feature>
<dbReference type="PANTHER" id="PTHR43280:SF34">
    <property type="entry name" value="ARAC-FAMILY TRANSCRIPTIONAL REGULATOR"/>
    <property type="match status" value="1"/>
</dbReference>
<reference evidence="7" key="1">
    <citation type="journal article" date="2019" name="Int. J. Syst. Evol. Microbiol.">
        <title>The Global Catalogue of Microorganisms (GCM) 10K type strain sequencing project: providing services to taxonomists for standard genome sequencing and annotation.</title>
        <authorList>
            <consortium name="The Broad Institute Genomics Platform"/>
            <consortium name="The Broad Institute Genome Sequencing Center for Infectious Disease"/>
            <person name="Wu L."/>
            <person name="Ma J."/>
        </authorList>
    </citation>
    <scope>NUCLEOTIDE SEQUENCE [LARGE SCALE GENOMIC DNA]</scope>
    <source>
        <strain evidence="7">TISTR 1858</strain>
    </source>
</reference>
<keyword evidence="7" id="KW-1185">Reference proteome</keyword>
<dbReference type="InterPro" id="IPR020449">
    <property type="entry name" value="Tscrpt_reg_AraC-type_HTH"/>
</dbReference>
<sequence length="755" mass="87318">MLWNKKHKPKLLYKYFISYLIIFLIPFLTISLVFYQMSVNNLRDQIIQSNIDKVEQVRDLADSRKKELSEIASRISFDHRLTPYMFSQPYHSKQAIEELKTYKANSSIIDELYMYFEDRSQIYTTIGTSTLPTFMEKTYHMADSEVTNYQTTLEEVAGETVYPLPAVENDQERVISYLYPLPVGNPVHYGTVAFFVKESTFTQMSERVLGDFEGSMFIYNEQDDLIASTNNGLSLDADIVRQVAPDNSGVTEKVANEEQYSLVTVKSEESGWSFVTAMPTAQFYSKMDSLRTTIITILSAIAGIGFLFIIIMTIQQYRPIRRLAQTVQVKQQREEDDRKYQDELEGIQESIQLINKDKEQLNERLQGQQPLIKEQLLQRLLKGKVQHRFNIGEYLGETGIAFEKPYFFVLITVFHEQSEEDNLERAYKEKGIAILEEMKYGQAKGYSTELVQDHAIATIVNISEPDAAKQMVDYISSELNKHIPLSCTMGVGGTYKGIERLNRSYIEANATLESQAFHQDRNIVFFEDLNIPVDEVFWYPTDKQAKLSQSLKQGDEVVALETLQDIFGYLTELEVPHHLIRCICFDIINSVIKFPMEMGLQKNFVDIQTITSFKSLDDLQQRLEKPIALICREMEKQRENNNNALANSILQYIAENFHSHDISLEETAKAFQLSSSYISRFIKEQTGNTFTKYVWNLRNEEFKKQLVETDKPIKEIVLDIGYVDVANFTRKFKRAEGVTPGQYRQQHFNQTEAMD</sequence>
<dbReference type="Proteomes" id="UP001597451">
    <property type="component" value="Unassembled WGS sequence"/>
</dbReference>
<keyword evidence="3" id="KW-0804">Transcription</keyword>
<feature type="transmembrane region" description="Helical" evidence="4">
    <location>
        <begin position="294"/>
        <end position="314"/>
    </location>
</feature>
<dbReference type="Gene3D" id="1.10.10.60">
    <property type="entry name" value="Homeodomain-like"/>
    <property type="match status" value="2"/>
</dbReference>
<dbReference type="SMART" id="SM00342">
    <property type="entry name" value="HTH_ARAC"/>
    <property type="match status" value="1"/>
</dbReference>
<evidence type="ECO:0000256" key="2">
    <source>
        <dbReference type="ARBA" id="ARBA00023125"/>
    </source>
</evidence>
<evidence type="ECO:0000313" key="6">
    <source>
        <dbReference type="EMBL" id="MFD2627754.1"/>
    </source>
</evidence>
<dbReference type="InterPro" id="IPR041522">
    <property type="entry name" value="CdaR_GGDEF"/>
</dbReference>
<keyword evidence="2" id="KW-0238">DNA-binding</keyword>
<keyword evidence="4" id="KW-0472">Membrane</keyword>
<comment type="caution">
    <text evidence="6">The sequence shown here is derived from an EMBL/GenBank/DDBJ whole genome shotgun (WGS) entry which is preliminary data.</text>
</comment>
<dbReference type="InterPro" id="IPR018060">
    <property type="entry name" value="HTH_AraC"/>
</dbReference>
<evidence type="ECO:0000259" key="5">
    <source>
        <dbReference type="PROSITE" id="PS01124"/>
    </source>
</evidence>
<gene>
    <name evidence="6" type="ORF">ACFSUN_02970</name>
</gene>